<gene>
    <name evidence="4" type="ORF">CLO192961_LOCUS494334</name>
</gene>
<evidence type="ECO:0000259" key="3">
    <source>
        <dbReference type="Pfam" id="PF22725"/>
    </source>
</evidence>
<evidence type="ECO:0000313" key="5">
    <source>
        <dbReference type="Proteomes" id="UP000766486"/>
    </source>
</evidence>
<dbReference type="SUPFAM" id="SSF51735">
    <property type="entry name" value="NAD(P)-binding Rossmann-fold domains"/>
    <property type="match status" value="1"/>
</dbReference>
<comment type="caution">
    <text evidence="4">The sequence shown here is derived from an EMBL/GenBank/DDBJ whole genome shotgun (WGS) entry which is preliminary data.</text>
</comment>
<reference evidence="4 5" key="1">
    <citation type="submission" date="2019-06" db="EMBL/GenBank/DDBJ databases">
        <authorList>
            <person name="Broberg M."/>
        </authorList>
    </citation>
    <scope>NUCLEOTIDE SEQUENCE [LARGE SCALE GENOMIC DNA]</scope>
</reference>
<dbReference type="SUPFAM" id="SSF55347">
    <property type="entry name" value="Glyceraldehyde-3-phosphate dehydrogenase-like, C-terminal domain"/>
    <property type="match status" value="1"/>
</dbReference>
<dbReference type="PANTHER" id="PTHR42840:SF5">
    <property type="entry name" value="NAD(P)-BINDING ROSSMANN-FOLD SUPERFAMILY PROTEIN"/>
    <property type="match status" value="1"/>
</dbReference>
<feature type="domain" description="GFO/IDH/MocA-like oxidoreductase" evidence="3">
    <location>
        <begin position="148"/>
        <end position="264"/>
    </location>
</feature>
<accession>A0ABY6V3B8</accession>
<evidence type="ECO:0008006" key="6">
    <source>
        <dbReference type="Google" id="ProtNLM"/>
    </source>
</evidence>
<sequence length="344" mass="37659">MSVGVALIGAGIWAREEHLPAVEASKDLVLKAVYSRTLKSAQSISAAVNRKLDLYTEEGSEGYDAILKRDDIQAIIVSLSINSQPEYIRKALLAGKHVLSEKPVAENVKAADELIKWYRAEIKGATWCIAENWRFLASYEYGFQQIKSLGKVLSFSGRQLSSVLPTGKFYLTDWRKNPTHQGGFLLDGGVHYMAGIRKLLSAQPGSGIDQVSAFTVLHRDYLPPVDTANVVFKTKSGAVGTFQISVASSAQVNEWIVDCEKGWIKIEDSKVTIGKDGQIVEETIPNERTGVPPEVRAWGESLVAGKVLKEQEPEAALADLELMELILRSGDSDGQTLSCTHQNV</sequence>
<proteinExistence type="inferred from homology"/>
<comment type="similarity">
    <text evidence="1">Belongs to the Gfo/Idh/MocA family.</text>
</comment>
<name>A0ABY6V3B8_BIOOC</name>
<dbReference type="Proteomes" id="UP000766486">
    <property type="component" value="Unassembled WGS sequence"/>
</dbReference>
<dbReference type="InterPro" id="IPR000683">
    <property type="entry name" value="Gfo/Idh/MocA-like_OxRdtase_N"/>
</dbReference>
<dbReference type="Gene3D" id="3.40.50.720">
    <property type="entry name" value="NAD(P)-binding Rossmann-like Domain"/>
    <property type="match status" value="1"/>
</dbReference>
<evidence type="ECO:0000259" key="2">
    <source>
        <dbReference type="Pfam" id="PF01408"/>
    </source>
</evidence>
<dbReference type="Pfam" id="PF22725">
    <property type="entry name" value="GFO_IDH_MocA_C3"/>
    <property type="match status" value="1"/>
</dbReference>
<dbReference type="InterPro" id="IPR036291">
    <property type="entry name" value="NAD(P)-bd_dom_sf"/>
</dbReference>
<dbReference type="Pfam" id="PF01408">
    <property type="entry name" value="GFO_IDH_MocA"/>
    <property type="match status" value="1"/>
</dbReference>
<dbReference type="PANTHER" id="PTHR42840">
    <property type="entry name" value="NAD(P)-BINDING ROSSMANN-FOLD SUPERFAMILY PROTEIN-RELATED"/>
    <property type="match status" value="1"/>
</dbReference>
<dbReference type="InterPro" id="IPR055170">
    <property type="entry name" value="GFO_IDH_MocA-like_dom"/>
</dbReference>
<protein>
    <recommendedName>
        <fullName evidence="6">Gfo/Idh/MocA-like oxidoreductase N-terminal domain-containing protein</fullName>
    </recommendedName>
</protein>
<feature type="domain" description="Gfo/Idh/MocA-like oxidoreductase N-terminal" evidence="2">
    <location>
        <begin position="4"/>
        <end position="117"/>
    </location>
</feature>
<dbReference type="Gene3D" id="3.30.360.10">
    <property type="entry name" value="Dihydrodipicolinate Reductase, domain 2"/>
    <property type="match status" value="1"/>
</dbReference>
<dbReference type="EMBL" id="CABFNS010001110">
    <property type="protein sequence ID" value="VUC38129.1"/>
    <property type="molecule type" value="Genomic_DNA"/>
</dbReference>
<keyword evidence="5" id="KW-1185">Reference proteome</keyword>
<organism evidence="4 5">
    <name type="scientific">Bionectria ochroleuca</name>
    <name type="common">Gliocladium roseum</name>
    <dbReference type="NCBI Taxonomy" id="29856"/>
    <lineage>
        <taxon>Eukaryota</taxon>
        <taxon>Fungi</taxon>
        <taxon>Dikarya</taxon>
        <taxon>Ascomycota</taxon>
        <taxon>Pezizomycotina</taxon>
        <taxon>Sordariomycetes</taxon>
        <taxon>Hypocreomycetidae</taxon>
        <taxon>Hypocreales</taxon>
        <taxon>Bionectriaceae</taxon>
        <taxon>Clonostachys</taxon>
    </lineage>
</organism>
<evidence type="ECO:0000256" key="1">
    <source>
        <dbReference type="ARBA" id="ARBA00010928"/>
    </source>
</evidence>
<evidence type="ECO:0000313" key="4">
    <source>
        <dbReference type="EMBL" id="VUC38129.1"/>
    </source>
</evidence>